<evidence type="ECO:0000256" key="2">
    <source>
        <dbReference type="ARBA" id="ARBA00023239"/>
    </source>
</evidence>
<evidence type="ECO:0000256" key="3">
    <source>
        <dbReference type="RuleBase" id="RU366045"/>
    </source>
</evidence>
<dbReference type="PANTHER" id="PTHR21240">
    <property type="entry name" value="2-AMINO-3-CARBOXYLMUCONATE-6-SEMIALDEHYDE DECARBOXYLASE"/>
    <property type="match status" value="1"/>
</dbReference>
<accession>A0A4V3XJ13</accession>
<dbReference type="PANTHER" id="PTHR21240:SF28">
    <property type="entry name" value="ISO-OROTATE DECARBOXYLASE (EUROFUNG)"/>
    <property type="match status" value="1"/>
</dbReference>
<evidence type="ECO:0000259" key="4">
    <source>
        <dbReference type="Pfam" id="PF04909"/>
    </source>
</evidence>
<reference evidence="5 6" key="1">
    <citation type="submission" date="2019-02" db="EMBL/GenBank/DDBJ databases">
        <title>Genome sequencing of the rare red list fungi Antrodiella citrinella (Flaviporus citrinellus).</title>
        <authorList>
            <person name="Buettner E."/>
            <person name="Kellner H."/>
        </authorList>
    </citation>
    <scope>NUCLEOTIDE SEQUENCE [LARGE SCALE GENOMIC DNA]</scope>
    <source>
        <strain evidence="5 6">DSM 108506</strain>
    </source>
</reference>
<dbReference type="GO" id="GO:0019748">
    <property type="term" value="P:secondary metabolic process"/>
    <property type="evidence" value="ECO:0007669"/>
    <property type="project" value="TreeGrafter"/>
</dbReference>
<dbReference type="InterPro" id="IPR006680">
    <property type="entry name" value="Amidohydro-rel"/>
</dbReference>
<dbReference type="OrthoDB" id="191270at2759"/>
<evidence type="ECO:0000313" key="5">
    <source>
        <dbReference type="EMBL" id="THH31293.1"/>
    </source>
</evidence>
<dbReference type="GO" id="GO:0005829">
    <property type="term" value="C:cytosol"/>
    <property type="evidence" value="ECO:0007669"/>
    <property type="project" value="TreeGrafter"/>
</dbReference>
<keyword evidence="6" id="KW-1185">Reference proteome</keyword>
<comment type="caution">
    <text evidence="5">The sequence shown here is derived from an EMBL/GenBank/DDBJ whole genome shotgun (WGS) entry which is preliminary data.</text>
</comment>
<dbReference type="GO" id="GO:0016831">
    <property type="term" value="F:carboxy-lyase activity"/>
    <property type="evidence" value="ECO:0007669"/>
    <property type="project" value="UniProtKB-KW"/>
</dbReference>
<evidence type="ECO:0000256" key="1">
    <source>
        <dbReference type="ARBA" id="ARBA00022793"/>
    </source>
</evidence>
<dbReference type="Proteomes" id="UP000308730">
    <property type="component" value="Unassembled WGS sequence"/>
</dbReference>
<comment type="similarity">
    <text evidence="3">Belongs to the metallo-dependent hydrolases superfamily.</text>
</comment>
<organism evidence="5 6">
    <name type="scientific">Antrodiella citrinella</name>
    <dbReference type="NCBI Taxonomy" id="2447956"/>
    <lineage>
        <taxon>Eukaryota</taxon>
        <taxon>Fungi</taxon>
        <taxon>Dikarya</taxon>
        <taxon>Basidiomycota</taxon>
        <taxon>Agaricomycotina</taxon>
        <taxon>Agaricomycetes</taxon>
        <taxon>Polyporales</taxon>
        <taxon>Steccherinaceae</taxon>
        <taxon>Antrodiella</taxon>
    </lineage>
</organism>
<dbReference type="InterPro" id="IPR032465">
    <property type="entry name" value="ACMSD"/>
</dbReference>
<keyword evidence="1 3" id="KW-0210">Decarboxylase</keyword>
<dbReference type="SUPFAM" id="SSF51556">
    <property type="entry name" value="Metallo-dependent hydrolases"/>
    <property type="match status" value="1"/>
</dbReference>
<sequence length="404" mass="44095">MAAQRLLVDVHSHVYLPRYASFLRSRTSAPRIFSRPNPNPLANGKSEERLLILDNEPSVGRPIGPQYWDREEKLKFMDRHGIDISIISSANPWLDFLPASTAHELARELNTDLETYCSTAPSLASAPSLKRLYGFGLLPLVTFASMTSLLDTIDQILTLPHLRGIIMGTKGVGRGLDDPALEPVWHVLAQSGLVVFLHPHYGVDGQAWGEQENGHVLPLALGFPFETTTAITRMILSGVFDRHPTLHVLLAHSGGTLPLLSSRLASCIAHDPIVASRLQHDARHYLGKLYFDAVAYGAEELGFVSDAIGRAGAFTNPNPNPSEGEGVVGHTANSRGVGLEVRRIVGSARMLFGTDHPFFPPLEETERWMSVVENLDAIDGVDGWGQEEKDAVRGGNALKLFGLS</sequence>
<protein>
    <recommendedName>
        <fullName evidence="4">Amidohydrolase-related domain-containing protein</fullName>
    </recommendedName>
</protein>
<proteinExistence type="inferred from homology"/>
<feature type="domain" description="Amidohydrolase-related" evidence="4">
    <location>
        <begin position="9"/>
        <end position="267"/>
    </location>
</feature>
<evidence type="ECO:0000313" key="6">
    <source>
        <dbReference type="Proteomes" id="UP000308730"/>
    </source>
</evidence>
<gene>
    <name evidence="5" type="ORF">EUX98_g2862</name>
</gene>
<dbReference type="InterPro" id="IPR032466">
    <property type="entry name" value="Metal_Hydrolase"/>
</dbReference>
<keyword evidence="2 3" id="KW-0456">Lyase</keyword>
<dbReference type="EMBL" id="SGPM01000051">
    <property type="protein sequence ID" value="THH31293.1"/>
    <property type="molecule type" value="Genomic_DNA"/>
</dbReference>
<name>A0A4V3XJ13_9APHY</name>
<dbReference type="Gene3D" id="3.20.20.140">
    <property type="entry name" value="Metal-dependent hydrolases"/>
    <property type="match status" value="1"/>
</dbReference>
<dbReference type="AlphaFoldDB" id="A0A4V3XJ13"/>
<dbReference type="GO" id="GO:0016787">
    <property type="term" value="F:hydrolase activity"/>
    <property type="evidence" value="ECO:0007669"/>
    <property type="project" value="InterPro"/>
</dbReference>
<dbReference type="Pfam" id="PF04909">
    <property type="entry name" value="Amidohydro_2"/>
    <property type="match status" value="1"/>
</dbReference>